<evidence type="ECO:0000256" key="2">
    <source>
        <dbReference type="ARBA" id="ARBA00022737"/>
    </source>
</evidence>
<protein>
    <submittedName>
        <fullName evidence="5">WD repeat-containing protein 48</fullName>
    </submittedName>
</protein>
<accession>A0A8X6WQ50</accession>
<dbReference type="PROSITE" id="PS00678">
    <property type="entry name" value="WD_REPEATS_1"/>
    <property type="match status" value="2"/>
</dbReference>
<evidence type="ECO:0000313" key="5">
    <source>
        <dbReference type="EMBL" id="GFY37751.1"/>
    </source>
</evidence>
<dbReference type="PANTHER" id="PTHR19862">
    <property type="entry name" value="WD REPEAT-CONTAINING PROTEIN 48"/>
    <property type="match status" value="1"/>
</dbReference>
<dbReference type="AlphaFoldDB" id="A0A8X6WQ50"/>
<feature type="repeat" description="WD" evidence="3">
    <location>
        <begin position="36"/>
        <end position="77"/>
    </location>
</feature>
<keyword evidence="2" id="KW-0677">Repeat</keyword>
<dbReference type="SMART" id="SM00320">
    <property type="entry name" value="WD40"/>
    <property type="match status" value="5"/>
</dbReference>
<evidence type="ECO:0000256" key="4">
    <source>
        <dbReference type="SAM" id="MobiDB-lite"/>
    </source>
</evidence>
<evidence type="ECO:0000256" key="1">
    <source>
        <dbReference type="ARBA" id="ARBA00022574"/>
    </source>
</evidence>
<proteinExistence type="predicted"/>
<feature type="compositionally biased region" description="Polar residues" evidence="4">
    <location>
        <begin position="491"/>
        <end position="500"/>
    </location>
</feature>
<keyword evidence="1 3" id="KW-0853">WD repeat</keyword>
<dbReference type="PROSITE" id="PS50082">
    <property type="entry name" value="WD_REPEATS_2"/>
    <property type="match status" value="4"/>
</dbReference>
<dbReference type="OrthoDB" id="2421129at2759"/>
<feature type="repeat" description="WD" evidence="3">
    <location>
        <begin position="80"/>
        <end position="121"/>
    </location>
</feature>
<dbReference type="InterPro" id="IPR001680">
    <property type="entry name" value="WD40_rpt"/>
</dbReference>
<dbReference type="InterPro" id="IPR051246">
    <property type="entry name" value="WDR48"/>
</dbReference>
<dbReference type="Gene3D" id="2.40.70.10">
    <property type="entry name" value="Acid Proteases"/>
    <property type="match status" value="1"/>
</dbReference>
<dbReference type="SUPFAM" id="SSF50978">
    <property type="entry name" value="WD40 repeat-like"/>
    <property type="match status" value="1"/>
</dbReference>
<name>A0A8X6WQ50_9ARAC</name>
<dbReference type="PROSITE" id="PS50294">
    <property type="entry name" value="WD_REPEATS_REGION"/>
    <property type="match status" value="4"/>
</dbReference>
<dbReference type="Gene3D" id="2.130.10.10">
    <property type="entry name" value="YVTN repeat-like/Quinoprotein amine dehydrogenase"/>
    <property type="match status" value="2"/>
</dbReference>
<evidence type="ECO:0000256" key="3">
    <source>
        <dbReference type="PROSITE-ProRule" id="PRU00221"/>
    </source>
</evidence>
<dbReference type="FunFam" id="2.130.10.10:FF:000543">
    <property type="entry name" value="WD repeat-containing protein 48 homolog"/>
    <property type="match status" value="1"/>
</dbReference>
<dbReference type="InterPro" id="IPR015943">
    <property type="entry name" value="WD40/YVTN_repeat-like_dom_sf"/>
</dbReference>
<dbReference type="InterPro" id="IPR036322">
    <property type="entry name" value="WD40_repeat_dom_sf"/>
</dbReference>
<dbReference type="Pfam" id="PF00400">
    <property type="entry name" value="WD40"/>
    <property type="match status" value="4"/>
</dbReference>
<feature type="region of interest" description="Disordered" evidence="4">
    <location>
        <begin position="465"/>
        <end position="500"/>
    </location>
</feature>
<dbReference type="InterPro" id="IPR021109">
    <property type="entry name" value="Peptidase_aspartic_dom_sf"/>
</dbReference>
<sequence>MLTPAPTSMAAHHRQASSHGMRKKVQVSFVIRDEVEKYHRSGVNSLQYDGYLGRLYSAGRDSIIRIWNVRNLKEPYIQSMEHHTDWVNDIVLCCGGKNLISASSDTTVKVWNAHKGFCMSTLRTHKDYVKALAYAKDREQVASAGLDRAIFLWDVNTLTALTASNNTVTTSSLSGNKDSIYSLAMNPSGNVIVSGSTEKVLRVWDPRTCQKLMKLKGHSDNVKALAINRDGTQGTARLWYENNDENLSPWEKFQEQLKIAFGSMELFIKQAERELKNRAQKTDLIKECQRIEEMNQRRIAKHRFTRLPIVVPVAFTEEHEDWVTLIRHIVKEEVQRLLGPSQQNTYLESSSLDEVIREGQQALCPVIPSRSVAVNRRNEPPKRPRTYTTVVRQPRRPVEPLPVPRQTNVWKTYDNRPVCFHRGEPGHVVHYYRERRAIFDAYKNRQATNSQLPFLNLSPDECNQQMIRTPSSIPSKGRSPVRRYRSPSSYGQRSPNRSISLTPRRKLSEATFLGGEVASFSNPLAAAKMSGNHQSVTVDDLPVKAFVDSGTSSSVISEKFRQYLKKVIFSAHNHTVLKVAKGNYVQPKRDVYPPNWNKWSNSLPFEFIVLLDCSHDIILGWNFLKASGALID</sequence>
<feature type="repeat" description="WD" evidence="3">
    <location>
        <begin position="122"/>
        <end position="163"/>
    </location>
</feature>
<comment type="caution">
    <text evidence="5">The sequence shown here is derived from an EMBL/GenBank/DDBJ whole genome shotgun (WGS) entry which is preliminary data.</text>
</comment>
<dbReference type="Proteomes" id="UP000886998">
    <property type="component" value="Unassembled WGS sequence"/>
</dbReference>
<gene>
    <name evidence="5" type="primary">wdr48</name>
    <name evidence="5" type="ORF">TNIN_346551</name>
</gene>
<dbReference type="CDD" id="cd00200">
    <property type="entry name" value="WD40"/>
    <property type="match status" value="1"/>
</dbReference>
<evidence type="ECO:0000313" key="6">
    <source>
        <dbReference type="Proteomes" id="UP000886998"/>
    </source>
</evidence>
<dbReference type="CDD" id="cd00303">
    <property type="entry name" value="retropepsin_like"/>
    <property type="match status" value="1"/>
</dbReference>
<dbReference type="PANTHER" id="PTHR19862:SF14">
    <property type="entry name" value="WD REPEAT-CONTAINING PROTEIN 48"/>
    <property type="match status" value="1"/>
</dbReference>
<dbReference type="EMBL" id="BMAV01000451">
    <property type="protein sequence ID" value="GFY37751.1"/>
    <property type="molecule type" value="Genomic_DNA"/>
</dbReference>
<dbReference type="PRINTS" id="PR00320">
    <property type="entry name" value="GPROTEINBRPT"/>
</dbReference>
<dbReference type="InterPro" id="IPR019775">
    <property type="entry name" value="WD40_repeat_CS"/>
</dbReference>
<dbReference type="SUPFAM" id="SSF50630">
    <property type="entry name" value="Acid proteases"/>
    <property type="match status" value="1"/>
</dbReference>
<keyword evidence="6" id="KW-1185">Reference proteome</keyword>
<dbReference type="GO" id="GO:0000724">
    <property type="term" value="P:double-strand break repair via homologous recombination"/>
    <property type="evidence" value="ECO:0007669"/>
    <property type="project" value="TreeGrafter"/>
</dbReference>
<feature type="compositionally biased region" description="Polar residues" evidence="4">
    <location>
        <begin position="465"/>
        <end position="474"/>
    </location>
</feature>
<feature type="repeat" description="WD" evidence="3">
    <location>
        <begin position="173"/>
        <end position="214"/>
    </location>
</feature>
<feature type="region of interest" description="Disordered" evidence="4">
    <location>
        <begin position="1"/>
        <end position="21"/>
    </location>
</feature>
<dbReference type="InterPro" id="IPR020472">
    <property type="entry name" value="WD40_PAC1"/>
</dbReference>
<reference evidence="5" key="1">
    <citation type="submission" date="2020-08" db="EMBL/GenBank/DDBJ databases">
        <title>Multicomponent nature underlies the extraordinary mechanical properties of spider dragline silk.</title>
        <authorList>
            <person name="Kono N."/>
            <person name="Nakamura H."/>
            <person name="Mori M."/>
            <person name="Yoshida Y."/>
            <person name="Ohtoshi R."/>
            <person name="Malay A.D."/>
            <person name="Moran D.A.P."/>
            <person name="Tomita M."/>
            <person name="Numata K."/>
            <person name="Arakawa K."/>
        </authorList>
    </citation>
    <scope>NUCLEOTIDE SEQUENCE</scope>
</reference>
<organism evidence="5 6">
    <name type="scientific">Trichonephila inaurata madagascariensis</name>
    <dbReference type="NCBI Taxonomy" id="2747483"/>
    <lineage>
        <taxon>Eukaryota</taxon>
        <taxon>Metazoa</taxon>
        <taxon>Ecdysozoa</taxon>
        <taxon>Arthropoda</taxon>
        <taxon>Chelicerata</taxon>
        <taxon>Arachnida</taxon>
        <taxon>Araneae</taxon>
        <taxon>Araneomorphae</taxon>
        <taxon>Entelegynae</taxon>
        <taxon>Araneoidea</taxon>
        <taxon>Nephilidae</taxon>
        <taxon>Trichonephila</taxon>
        <taxon>Trichonephila inaurata</taxon>
    </lineage>
</organism>
<feature type="compositionally biased region" description="Basic residues" evidence="4">
    <location>
        <begin position="11"/>
        <end position="21"/>
    </location>
</feature>
<dbReference type="GO" id="GO:0043130">
    <property type="term" value="F:ubiquitin binding"/>
    <property type="evidence" value="ECO:0007669"/>
    <property type="project" value="TreeGrafter"/>
</dbReference>